<evidence type="ECO:0000259" key="1">
    <source>
        <dbReference type="Pfam" id="PF04028"/>
    </source>
</evidence>
<dbReference type="EMBL" id="SADE01000002">
    <property type="protein sequence ID" value="RVU36826.1"/>
    <property type="molecule type" value="Genomic_DNA"/>
</dbReference>
<comment type="caution">
    <text evidence="2">The sequence shown here is derived from an EMBL/GenBank/DDBJ whole genome shotgun (WGS) entry which is preliminary data.</text>
</comment>
<gene>
    <name evidence="2" type="ORF">EOI86_16820</name>
</gene>
<dbReference type="Proteomes" id="UP000287447">
    <property type="component" value="Unassembled WGS sequence"/>
</dbReference>
<dbReference type="Pfam" id="PF04028">
    <property type="entry name" value="DUF374"/>
    <property type="match status" value="1"/>
</dbReference>
<dbReference type="InterPro" id="IPR007172">
    <property type="entry name" value="DUF374"/>
</dbReference>
<proteinExistence type="predicted"/>
<dbReference type="CDD" id="cd07983">
    <property type="entry name" value="LPLAT_DUF374-like"/>
    <property type="match status" value="1"/>
</dbReference>
<dbReference type="SUPFAM" id="SSF69593">
    <property type="entry name" value="Glycerol-3-phosphate (1)-acyltransferase"/>
    <property type="match status" value="1"/>
</dbReference>
<accession>A0A3S2VQV7</accession>
<dbReference type="RefSeq" id="WP_127766302.1">
    <property type="nucleotide sequence ID" value="NZ_SADE01000002.1"/>
</dbReference>
<name>A0A3S2VQV7_9PROT</name>
<dbReference type="OrthoDB" id="9810508at2"/>
<evidence type="ECO:0000313" key="3">
    <source>
        <dbReference type="Proteomes" id="UP000287447"/>
    </source>
</evidence>
<feature type="domain" description="DUF374" evidence="1">
    <location>
        <begin position="68"/>
        <end position="136"/>
    </location>
</feature>
<organism evidence="2 3">
    <name type="scientific">Hwanghaeella grinnelliae</name>
    <dbReference type="NCBI Taxonomy" id="2500179"/>
    <lineage>
        <taxon>Bacteria</taxon>
        <taxon>Pseudomonadati</taxon>
        <taxon>Pseudomonadota</taxon>
        <taxon>Alphaproteobacteria</taxon>
        <taxon>Rhodospirillales</taxon>
        <taxon>Rhodospirillaceae</taxon>
        <taxon>Hwanghaeella</taxon>
    </lineage>
</organism>
<keyword evidence="3" id="KW-1185">Reference proteome</keyword>
<protein>
    <submittedName>
        <fullName evidence="2">DUF374 domain-containing protein</fullName>
    </submittedName>
</protein>
<dbReference type="AlphaFoldDB" id="A0A3S2VQV7"/>
<evidence type="ECO:0000313" key="2">
    <source>
        <dbReference type="EMBL" id="RVU36826.1"/>
    </source>
</evidence>
<sequence length="244" mass="28163">MLIGKKILKSDGVRRFLCWLISVYLRLVYHSSKWDHQEAEFLEPLIKTDEAFVIALWHNRVVMMPYAWRRKSRHVTIFTSDHRDGKLVAYSMGWFGFDTVFGSTKRTEMKTIRTIVRSLREGKLFGMTPDGPRGPRMRVKSGVVAMARMAEVAIIPVAYSCKRRLVLDTWDRLILPLPFTQGVFIWGEPVRMPPGASADEVEEARLLLEQRMVDVTAKADRAMGHEPIEPAALDDYRRGNREKE</sequence>
<reference evidence="3" key="1">
    <citation type="submission" date="2019-01" db="EMBL/GenBank/DDBJ databases">
        <title>Gri0909 isolated from a small marine red alga.</title>
        <authorList>
            <person name="Kim J."/>
            <person name="Jeong S.E."/>
            <person name="Jeon C.O."/>
        </authorList>
    </citation>
    <scope>NUCLEOTIDE SEQUENCE [LARGE SCALE GENOMIC DNA]</scope>
    <source>
        <strain evidence="3">Gri0909</strain>
    </source>
</reference>